<reference evidence="14" key="1">
    <citation type="thesis" date="2021" institute="BYU ScholarsArchive" country="Provo, UT, USA">
        <title>Applications of and Algorithms for Genome Assembly and Genomic Analyses with an Emphasis on Marine Teleosts.</title>
        <authorList>
            <person name="Pickett B.D."/>
        </authorList>
    </citation>
    <scope>NUCLEOTIDE SEQUENCE</scope>
    <source>
        <strain evidence="14">HI-2016</strain>
    </source>
</reference>
<dbReference type="PROSITE" id="PS52035">
    <property type="entry name" value="PEPTIDASE_M14"/>
    <property type="match status" value="1"/>
</dbReference>
<feature type="domain" description="Peptidase M14" evidence="13">
    <location>
        <begin position="386"/>
        <end position="718"/>
    </location>
</feature>
<name>A0A8T2P3E0_9TELE</name>
<keyword evidence="9" id="KW-0482">Metalloprotease</keyword>
<dbReference type="PROSITE" id="PS00133">
    <property type="entry name" value="CARBOXYPEPT_ZN_2"/>
    <property type="match status" value="1"/>
</dbReference>
<gene>
    <name evidence="14" type="ORF">JZ751_003970</name>
</gene>
<evidence type="ECO:0000256" key="10">
    <source>
        <dbReference type="ARBA" id="ARBA00023157"/>
    </source>
</evidence>
<dbReference type="Gene3D" id="3.40.630.10">
    <property type="entry name" value="Zn peptidases"/>
    <property type="match status" value="2"/>
</dbReference>
<evidence type="ECO:0000256" key="8">
    <source>
        <dbReference type="ARBA" id="ARBA00022833"/>
    </source>
</evidence>
<accession>A0A8T2P3E0</accession>
<dbReference type="OrthoDB" id="3626597at2759"/>
<dbReference type="SMART" id="SM00631">
    <property type="entry name" value="Zn_pept"/>
    <property type="match status" value="1"/>
</dbReference>
<evidence type="ECO:0000256" key="2">
    <source>
        <dbReference type="ARBA" id="ARBA00005988"/>
    </source>
</evidence>
<dbReference type="InterPro" id="IPR003146">
    <property type="entry name" value="M14A_act_pep"/>
</dbReference>
<dbReference type="FunFam" id="3.40.630.10:FF:000076">
    <property type="entry name" value="Carboxypeptidase B2"/>
    <property type="match status" value="1"/>
</dbReference>
<keyword evidence="3" id="KW-0121">Carboxypeptidase</keyword>
<keyword evidence="6" id="KW-0732">Signal</keyword>
<evidence type="ECO:0000256" key="1">
    <source>
        <dbReference type="ARBA" id="ARBA00001947"/>
    </source>
</evidence>
<evidence type="ECO:0000256" key="11">
    <source>
        <dbReference type="PROSITE-ProRule" id="PRU01379"/>
    </source>
</evidence>
<dbReference type="Gene3D" id="3.30.70.340">
    <property type="entry name" value="Metallocarboxypeptidase-like"/>
    <property type="match status" value="1"/>
</dbReference>
<evidence type="ECO:0000256" key="9">
    <source>
        <dbReference type="ARBA" id="ARBA00023049"/>
    </source>
</evidence>
<dbReference type="AlphaFoldDB" id="A0A8T2P3E0"/>
<evidence type="ECO:0000256" key="6">
    <source>
        <dbReference type="ARBA" id="ARBA00022729"/>
    </source>
</evidence>
<feature type="compositionally biased region" description="Basic and acidic residues" evidence="12">
    <location>
        <begin position="124"/>
        <end position="133"/>
    </location>
</feature>
<keyword evidence="8" id="KW-0862">Zinc</keyword>
<dbReference type="SUPFAM" id="SSF53187">
    <property type="entry name" value="Zn-dependent exopeptidases"/>
    <property type="match status" value="2"/>
</dbReference>
<comment type="similarity">
    <text evidence="2 11">Belongs to the peptidase M14 family.</text>
</comment>
<proteinExistence type="inferred from homology"/>
<dbReference type="GO" id="GO:0005615">
    <property type="term" value="C:extracellular space"/>
    <property type="evidence" value="ECO:0007669"/>
    <property type="project" value="TreeGrafter"/>
</dbReference>
<dbReference type="EMBL" id="JAFBMS010000012">
    <property type="protein sequence ID" value="KAG9347953.1"/>
    <property type="molecule type" value="Genomic_DNA"/>
</dbReference>
<dbReference type="Pfam" id="PF00246">
    <property type="entry name" value="Peptidase_M14"/>
    <property type="match status" value="2"/>
</dbReference>
<keyword evidence="5" id="KW-0479">Metal-binding</keyword>
<dbReference type="InterPro" id="IPR000834">
    <property type="entry name" value="Peptidase_M14"/>
</dbReference>
<keyword evidence="4" id="KW-0645">Protease</keyword>
<evidence type="ECO:0000313" key="14">
    <source>
        <dbReference type="EMBL" id="KAG9347953.1"/>
    </source>
</evidence>
<evidence type="ECO:0000256" key="4">
    <source>
        <dbReference type="ARBA" id="ARBA00022670"/>
    </source>
</evidence>
<dbReference type="PANTHER" id="PTHR11705">
    <property type="entry name" value="PROTEASE FAMILY M14 CARBOXYPEPTIDASE A,B"/>
    <property type="match status" value="1"/>
</dbReference>
<dbReference type="GO" id="GO:0004181">
    <property type="term" value="F:metallocarboxypeptidase activity"/>
    <property type="evidence" value="ECO:0007669"/>
    <property type="project" value="InterPro"/>
</dbReference>
<feature type="region of interest" description="Disordered" evidence="12">
    <location>
        <begin position="114"/>
        <end position="133"/>
    </location>
</feature>
<evidence type="ECO:0000256" key="5">
    <source>
        <dbReference type="ARBA" id="ARBA00022723"/>
    </source>
</evidence>
<feature type="active site" description="Proton donor/acceptor" evidence="11">
    <location>
        <position position="684"/>
    </location>
</feature>
<keyword evidence="15" id="KW-1185">Reference proteome</keyword>
<organism evidence="14 15">
    <name type="scientific">Albula glossodonta</name>
    <name type="common">roundjaw bonefish</name>
    <dbReference type="NCBI Taxonomy" id="121402"/>
    <lineage>
        <taxon>Eukaryota</taxon>
        <taxon>Metazoa</taxon>
        <taxon>Chordata</taxon>
        <taxon>Craniata</taxon>
        <taxon>Vertebrata</taxon>
        <taxon>Euteleostomi</taxon>
        <taxon>Actinopterygii</taxon>
        <taxon>Neopterygii</taxon>
        <taxon>Teleostei</taxon>
        <taxon>Albuliformes</taxon>
        <taxon>Albulidae</taxon>
        <taxon>Albula</taxon>
    </lineage>
</organism>
<protein>
    <recommendedName>
        <fullName evidence="13">Peptidase M14 domain-containing protein</fullName>
    </recommendedName>
</protein>
<dbReference type="SUPFAM" id="SSF54897">
    <property type="entry name" value="Protease propeptides/inhibitors"/>
    <property type="match status" value="1"/>
</dbReference>
<comment type="caution">
    <text evidence="14">The sequence shown here is derived from an EMBL/GenBank/DDBJ whole genome shotgun (WGS) entry which is preliminary data.</text>
</comment>
<comment type="cofactor">
    <cofactor evidence="1">
        <name>Zn(2+)</name>
        <dbReference type="ChEBI" id="CHEBI:29105"/>
    </cofactor>
</comment>
<evidence type="ECO:0000256" key="3">
    <source>
        <dbReference type="ARBA" id="ARBA00022645"/>
    </source>
</evidence>
<dbReference type="InterPro" id="IPR057247">
    <property type="entry name" value="CARBOXYPEPT_ZN_2"/>
</dbReference>
<evidence type="ECO:0000313" key="15">
    <source>
        <dbReference type="Proteomes" id="UP000824540"/>
    </source>
</evidence>
<dbReference type="Pfam" id="PF02244">
    <property type="entry name" value="Propep_M14"/>
    <property type="match status" value="1"/>
</dbReference>
<feature type="non-terminal residue" evidence="14">
    <location>
        <position position="1"/>
    </location>
</feature>
<evidence type="ECO:0000259" key="13">
    <source>
        <dbReference type="PROSITE" id="PS52035"/>
    </source>
</evidence>
<dbReference type="GO" id="GO:0008270">
    <property type="term" value="F:zinc ion binding"/>
    <property type="evidence" value="ECO:0007669"/>
    <property type="project" value="InterPro"/>
</dbReference>
<dbReference type="GO" id="GO:0006508">
    <property type="term" value="P:proteolysis"/>
    <property type="evidence" value="ECO:0007669"/>
    <property type="project" value="UniProtKB-KW"/>
</dbReference>
<dbReference type="InterPro" id="IPR036990">
    <property type="entry name" value="M14A-like_propep"/>
</dbReference>
<dbReference type="PRINTS" id="PR00765">
    <property type="entry name" value="CRBOXYPTASEA"/>
</dbReference>
<dbReference type="PANTHER" id="PTHR11705:SF18">
    <property type="entry name" value="CARBOXYPEPTIDASE A6"/>
    <property type="match status" value="1"/>
</dbReference>
<dbReference type="Proteomes" id="UP000824540">
    <property type="component" value="Unassembled WGS sequence"/>
</dbReference>
<keyword evidence="10" id="KW-1015">Disulfide bond</keyword>
<keyword evidence="7" id="KW-0378">Hydrolase</keyword>
<sequence length="724" mass="81931">GCLSGHGGAAAAVIARNLSLAPITAPLFQQPCIEASKRTNRSFSKRPLQFQFLLHFTQTRCTVQVICSRLRYWGRSPRGVLKSSPRPFVPSSLHPMHDHIPPSLKGAITSCTAAGKQQSGMRNTKKERSTENDRQWGLAVKQGKVLMMWSRVFSPVSPQSTARLCGAGAECRPLSQHCEDQVIRVTPAKEGEVEVLKRLFANLTRQEKAEIQGPVTNMQGPVALHSNTHAAPFGDTRQPVTVQVMGDVLGRVRSCQGARAACIRALLPVWPAGVHAVSMLRNVYFVPDEGMPFSMRMRQRPQTAEACFLPLQVDLWRPNSATLIREGSDVDVHVGQNNTRDLRTSLQHLHIHHKVLISNLQNEIEKQTGFRSSRKRRSEFQYDYEVYHSLEEIQSWMHEMNRTHPHLVDMFSIGRSFEGRPLYVLQVWVVCVRALSGHQQSLSGLTSIVLLSARKENALLQESRVDRLRGSCSGVDRTSFLPVVRKRRFGSCVKLLDNALHSYKYDSVMRRLMNQLNFYVMPVFNVDGYHFSWTTDRFWRKTRSKNAKYQCRGVDANRNWRVKWCDEGASAHPCDDTYCGPFPESEPEVKAVAKFLRKHRKRVRAYISIHAYAQMLLYPYSYKYATIPNFNCVESAAQNAVTALYSAYGVRYRYGPASTTLYVSSGSSMDWAYKNGIPYAFAFELRDTGYFGFLLPESLINPTCTETMRAVKTIASSLLKKCMA</sequence>
<evidence type="ECO:0000256" key="12">
    <source>
        <dbReference type="SAM" id="MobiDB-lite"/>
    </source>
</evidence>
<evidence type="ECO:0000256" key="7">
    <source>
        <dbReference type="ARBA" id="ARBA00022801"/>
    </source>
</evidence>